<dbReference type="EMBL" id="BGZK01000834">
    <property type="protein sequence ID" value="GBP62207.1"/>
    <property type="molecule type" value="Genomic_DNA"/>
</dbReference>
<accession>A0A4C1XIW1</accession>
<dbReference type="Proteomes" id="UP000299102">
    <property type="component" value="Unassembled WGS sequence"/>
</dbReference>
<gene>
    <name evidence="2" type="ORF">EVAR_42526_1</name>
</gene>
<evidence type="ECO:0000256" key="1">
    <source>
        <dbReference type="SAM" id="MobiDB-lite"/>
    </source>
</evidence>
<dbReference type="AlphaFoldDB" id="A0A4C1XIW1"/>
<sequence length="81" mass="9130">MSDDGDDDDDMKIEACMHNHRRSRVSGDQDSIRYRASIHPPRRERAPSALSSPSVLPSSSTIVMRSGCRMFYSIPNFEAQT</sequence>
<feature type="region of interest" description="Disordered" evidence="1">
    <location>
        <begin position="20"/>
        <end position="58"/>
    </location>
</feature>
<name>A0A4C1XIW1_EUMVA</name>
<comment type="caution">
    <text evidence="2">The sequence shown here is derived from an EMBL/GenBank/DDBJ whole genome shotgun (WGS) entry which is preliminary data.</text>
</comment>
<reference evidence="2 3" key="1">
    <citation type="journal article" date="2019" name="Commun. Biol.">
        <title>The bagworm genome reveals a unique fibroin gene that provides high tensile strength.</title>
        <authorList>
            <person name="Kono N."/>
            <person name="Nakamura H."/>
            <person name="Ohtoshi R."/>
            <person name="Tomita M."/>
            <person name="Numata K."/>
            <person name="Arakawa K."/>
        </authorList>
    </citation>
    <scope>NUCLEOTIDE SEQUENCE [LARGE SCALE GENOMIC DNA]</scope>
</reference>
<organism evidence="2 3">
    <name type="scientific">Eumeta variegata</name>
    <name type="common">Bagworm moth</name>
    <name type="synonym">Eumeta japonica</name>
    <dbReference type="NCBI Taxonomy" id="151549"/>
    <lineage>
        <taxon>Eukaryota</taxon>
        <taxon>Metazoa</taxon>
        <taxon>Ecdysozoa</taxon>
        <taxon>Arthropoda</taxon>
        <taxon>Hexapoda</taxon>
        <taxon>Insecta</taxon>
        <taxon>Pterygota</taxon>
        <taxon>Neoptera</taxon>
        <taxon>Endopterygota</taxon>
        <taxon>Lepidoptera</taxon>
        <taxon>Glossata</taxon>
        <taxon>Ditrysia</taxon>
        <taxon>Tineoidea</taxon>
        <taxon>Psychidae</taxon>
        <taxon>Oiketicinae</taxon>
        <taxon>Eumeta</taxon>
    </lineage>
</organism>
<protein>
    <submittedName>
        <fullName evidence="2">Uncharacterized protein</fullName>
    </submittedName>
</protein>
<proteinExistence type="predicted"/>
<evidence type="ECO:0000313" key="3">
    <source>
        <dbReference type="Proteomes" id="UP000299102"/>
    </source>
</evidence>
<evidence type="ECO:0000313" key="2">
    <source>
        <dbReference type="EMBL" id="GBP62207.1"/>
    </source>
</evidence>
<keyword evidence="3" id="KW-1185">Reference proteome</keyword>
<feature type="compositionally biased region" description="Low complexity" evidence="1">
    <location>
        <begin position="47"/>
        <end position="58"/>
    </location>
</feature>